<feature type="compositionally biased region" description="Basic and acidic residues" evidence="1">
    <location>
        <begin position="1268"/>
        <end position="1283"/>
    </location>
</feature>
<name>A0ABQ8KU02_9APHY</name>
<feature type="compositionally biased region" description="Polar residues" evidence="1">
    <location>
        <begin position="1254"/>
        <end position="1267"/>
    </location>
</feature>
<evidence type="ECO:0000313" key="3">
    <source>
        <dbReference type="Proteomes" id="UP000814176"/>
    </source>
</evidence>
<feature type="compositionally biased region" description="Polar residues" evidence="1">
    <location>
        <begin position="821"/>
        <end position="833"/>
    </location>
</feature>
<feature type="region of interest" description="Disordered" evidence="1">
    <location>
        <begin position="1360"/>
        <end position="1404"/>
    </location>
</feature>
<feature type="compositionally biased region" description="Polar residues" evidence="1">
    <location>
        <begin position="1214"/>
        <end position="1224"/>
    </location>
</feature>
<feature type="region of interest" description="Disordered" evidence="1">
    <location>
        <begin position="807"/>
        <end position="835"/>
    </location>
</feature>
<reference evidence="2 3" key="1">
    <citation type="journal article" date="2021" name="Environ. Microbiol.">
        <title>Gene family expansions and transcriptome signatures uncover fungal adaptations to wood decay.</title>
        <authorList>
            <person name="Hage H."/>
            <person name="Miyauchi S."/>
            <person name="Viragh M."/>
            <person name="Drula E."/>
            <person name="Min B."/>
            <person name="Chaduli D."/>
            <person name="Navarro D."/>
            <person name="Favel A."/>
            <person name="Norest M."/>
            <person name="Lesage-Meessen L."/>
            <person name="Balint B."/>
            <person name="Merenyi Z."/>
            <person name="de Eugenio L."/>
            <person name="Morin E."/>
            <person name="Martinez A.T."/>
            <person name="Baldrian P."/>
            <person name="Stursova M."/>
            <person name="Martinez M.J."/>
            <person name="Novotny C."/>
            <person name="Magnuson J.K."/>
            <person name="Spatafora J.W."/>
            <person name="Maurice S."/>
            <person name="Pangilinan J."/>
            <person name="Andreopoulos W."/>
            <person name="LaButti K."/>
            <person name="Hundley H."/>
            <person name="Na H."/>
            <person name="Kuo A."/>
            <person name="Barry K."/>
            <person name="Lipzen A."/>
            <person name="Henrissat B."/>
            <person name="Riley R."/>
            <person name="Ahrendt S."/>
            <person name="Nagy L.G."/>
            <person name="Grigoriev I.V."/>
            <person name="Martin F."/>
            <person name="Rosso M.N."/>
        </authorList>
    </citation>
    <scope>NUCLEOTIDE SEQUENCE [LARGE SCALE GENOMIC DNA]</scope>
    <source>
        <strain evidence="2 3">CIRM-BRFM 1785</strain>
    </source>
</reference>
<evidence type="ECO:0000313" key="2">
    <source>
        <dbReference type="EMBL" id="KAH9842535.1"/>
    </source>
</evidence>
<feature type="region of interest" description="Disordered" evidence="1">
    <location>
        <begin position="876"/>
        <end position="898"/>
    </location>
</feature>
<sequence length="1645" mass="176778">MHAGSFTHRTLTLRSPAHRHHSKKSDAKRAQVPEQPLVVPQAKSSQLLPTLPPADDFRTSLILPDLTRRFSLLGTSSGTPIALDDLKSKFAEQRAQGSQNQVTEEEEDMILEALGRLHARAARTRASTSREEASSEQSTSRIESQDLGSHVASSSPTRDSLQSSSTTPTALHSATSMSSLSSTKGSHVSRRMSNNLFGSGKFRDQSYLRSASHGRRAGGNRPVPSVAPSDSMMSMSTVSSSRAGQSSMYSDSLRPSTPDGSTYSPSNSVPSSPNNDKAFEKQRTGRSAPPDSDSESAADRKVLTTRLNKALSPDVLRRASMALDEVIREMEEEGDDEIVMERTTLPHIHGAASNGSAGTPTEQRSPLALPGEYGTAVSSDDRVVLTPTQIQSTTVEMRSPTSSPAPRLPGYIPGMPRPMTPRESTFDSDDQTPSNTPRATSPRLPGAPPSPRVPQTLSLSLYRSNSAASSSRQSPAPVVTPVLASTPPLFFNRTVNGRYTPEDRQRSGTSSPVTDVFDSSAQPRRRPMSPLSAPAFQALTNPSSHPTTPSNVTWNTGSHSTSSHVAAKSMDGSLYSRNGSTISVGDVLADGLERAKSTSRSLRSPALPESPLMDRNYGLAMAIESEYRPSSAMSGIELGSPVQINNRPLRSPTPTHSRQKSPIVATFPEAINGSSSGDTSNMSRRSSKQNHHSSFSLGSSSGLLLSPIANSSRSSIESAGSSYHSWDEDHRKDRLYDLFSNLDPNHTEWHDVSALDKSASSTPGTSPYESLDIEDAVRKNTGLTKNDFIAIQDRLVKAAIQKVNTPDGRARANSLRRRRPSTSQSNYSLTENRVASPAPHVQPVANAVASKGSDHHAKVNALLESVVDSIESPRAMEATSLPAPEPHVQHEAVSASPVRRHKALADALFGSEGNTERPPTPGAQALLSPGFEGRRSRAQTPPEVIPDSISSPPSVSTLTRAMSAAKLPISPNFSMSQTNVSHVDAARLTMEVQQRAEAATAALRKSPSIPKMGEPTSAPQRKRINPKQISSPKLVSSSTSLDTIPLLSTSSQKVSRFRKLTGTLRAKDIPPHALEPYPPASAPLPSHHPHFSPTSSAQTEQFGPRPVGREHGKTSSPDPSPPASASPGIRSFISRFRKPRASESYSASHREKSSPSLSAFSPSSPSFNSLNAGQPPRSAPALQTYFEQPTAKVARVPSTTVMESRKPPPLVDTPQASDEAQPQSDDAALKQLFAAASDLGLDQVELKNLLARSPSTSSKLTRATSVTESRKSHLPGVREDYVPDRSPSPTVPMGRSSTDGHSNRPSQDGFRPSMDDVPEITLRPPREEPEANVNPIVRRTIIFPSDPRSSTFDLNALMRKQSATRKRRSAGANSTQSIRSIHDRVPTPPPHKHTGRRFSTDGSPPVPQLPVSIGLQSDQLVAPGQLEPSNSAYDSLCGSLEATECTKSDCVADRYEMYTGEGKPNGAAYAELQSGSTNQQSDANPEAGPALELIELANGEMIWNIVNGLRDDDGESFYGDRSSFVSEYSRRDSTGDGLRLFFKGHEKKGSKGSNVSTATRKRHFPKPAVRPETKVFFSSSTHIGQLIDNLSRGVDAGSFNIAPESSQAHHHAHSASSSLGSESELRWTLEERRLQQMLGSLGSTK</sequence>
<feature type="region of interest" description="Disordered" evidence="1">
    <location>
        <begin position="1466"/>
        <end position="1485"/>
    </location>
</feature>
<feature type="compositionally biased region" description="Polar residues" evidence="1">
    <location>
        <begin position="538"/>
        <end position="564"/>
    </location>
</feature>
<proteinExistence type="predicted"/>
<feature type="region of interest" description="Disordered" evidence="1">
    <location>
        <begin position="392"/>
        <end position="565"/>
    </location>
</feature>
<evidence type="ECO:0000256" key="1">
    <source>
        <dbReference type="SAM" id="MobiDB-lite"/>
    </source>
</evidence>
<feature type="region of interest" description="Disordered" evidence="1">
    <location>
        <begin position="1254"/>
        <end position="1333"/>
    </location>
</feature>
<feature type="compositionally biased region" description="Low complexity" evidence="1">
    <location>
        <begin position="457"/>
        <end position="474"/>
    </location>
</feature>
<dbReference type="RefSeq" id="XP_047783582.1">
    <property type="nucleotide sequence ID" value="XM_047921336.1"/>
</dbReference>
<organism evidence="2 3">
    <name type="scientific">Rhodofomes roseus</name>
    <dbReference type="NCBI Taxonomy" id="34475"/>
    <lineage>
        <taxon>Eukaryota</taxon>
        <taxon>Fungi</taxon>
        <taxon>Dikarya</taxon>
        <taxon>Basidiomycota</taxon>
        <taxon>Agaricomycotina</taxon>
        <taxon>Agaricomycetes</taxon>
        <taxon>Polyporales</taxon>
        <taxon>Rhodofomes</taxon>
    </lineage>
</organism>
<accession>A0ABQ8KU02</accession>
<feature type="region of interest" description="Disordered" evidence="1">
    <location>
        <begin position="641"/>
        <end position="698"/>
    </location>
</feature>
<feature type="compositionally biased region" description="Low complexity" evidence="1">
    <location>
        <begin position="941"/>
        <end position="955"/>
    </location>
</feature>
<feature type="compositionally biased region" description="Polar residues" evidence="1">
    <location>
        <begin position="242"/>
        <end position="263"/>
    </location>
</feature>
<keyword evidence="3" id="KW-1185">Reference proteome</keyword>
<feature type="compositionally biased region" description="Polar residues" evidence="1">
    <location>
        <begin position="642"/>
        <end position="656"/>
    </location>
</feature>
<feature type="compositionally biased region" description="Low complexity" evidence="1">
    <location>
        <begin position="170"/>
        <end position="186"/>
    </location>
</feature>
<feature type="region of interest" description="Disordered" evidence="1">
    <location>
        <begin position="1066"/>
        <end position="1225"/>
    </location>
</feature>
<feature type="region of interest" description="Disordered" evidence="1">
    <location>
        <begin position="121"/>
        <end position="300"/>
    </location>
</feature>
<feature type="compositionally biased region" description="Polar residues" evidence="1">
    <location>
        <begin position="507"/>
        <end position="522"/>
    </location>
</feature>
<feature type="compositionally biased region" description="Polar residues" evidence="1">
    <location>
        <begin position="1295"/>
        <end position="1306"/>
    </location>
</feature>
<dbReference type="EMBL" id="JADCUA010000002">
    <property type="protein sequence ID" value="KAH9842535.1"/>
    <property type="molecule type" value="Genomic_DNA"/>
</dbReference>
<feature type="compositionally biased region" description="Low complexity" evidence="1">
    <location>
        <begin position="264"/>
        <end position="275"/>
    </location>
</feature>
<dbReference type="GeneID" id="72002068"/>
<feature type="region of interest" description="Disordered" evidence="1">
    <location>
        <begin position="933"/>
        <end position="955"/>
    </location>
</feature>
<feature type="compositionally biased region" description="Polar residues" evidence="1">
    <location>
        <begin position="151"/>
        <end position="169"/>
    </location>
</feature>
<feature type="compositionally biased region" description="Polar residues" evidence="1">
    <location>
        <begin position="392"/>
        <end position="404"/>
    </location>
</feature>
<gene>
    <name evidence="2" type="ORF">C8Q71DRAFT_720065</name>
</gene>
<feature type="compositionally biased region" description="Low complexity" evidence="1">
    <location>
        <begin position="1030"/>
        <end position="1040"/>
    </location>
</feature>
<feature type="compositionally biased region" description="Low complexity" evidence="1">
    <location>
        <begin position="229"/>
        <end position="241"/>
    </location>
</feature>
<feature type="region of interest" description="Disordered" evidence="1">
    <location>
        <begin position="1001"/>
        <end position="1040"/>
    </location>
</feature>
<comment type="caution">
    <text evidence="2">The sequence shown here is derived from an EMBL/GenBank/DDBJ whole genome shotgun (WGS) entry which is preliminary data.</text>
</comment>
<feature type="region of interest" description="Disordered" evidence="1">
    <location>
        <begin position="1"/>
        <end position="51"/>
    </location>
</feature>
<dbReference type="Proteomes" id="UP000814176">
    <property type="component" value="Unassembled WGS sequence"/>
</dbReference>
<feature type="compositionally biased region" description="Polar residues" evidence="1">
    <location>
        <begin position="1473"/>
        <end position="1483"/>
    </location>
</feature>
<feature type="compositionally biased region" description="Polar residues" evidence="1">
    <location>
        <begin position="672"/>
        <end position="684"/>
    </location>
</feature>
<feature type="compositionally biased region" description="Low complexity" evidence="1">
    <location>
        <begin position="1154"/>
        <end position="1172"/>
    </location>
</feature>
<protein>
    <submittedName>
        <fullName evidence="2">Uncharacterized protein</fullName>
    </submittedName>
</protein>